<dbReference type="Proteomes" id="UP000784294">
    <property type="component" value="Unassembled WGS sequence"/>
</dbReference>
<evidence type="ECO:0000256" key="2">
    <source>
        <dbReference type="SAM" id="MobiDB-lite"/>
    </source>
</evidence>
<dbReference type="InterPro" id="IPR036412">
    <property type="entry name" value="HAD-like_sf"/>
</dbReference>
<dbReference type="SUPFAM" id="SSF56784">
    <property type="entry name" value="HAD-like"/>
    <property type="match status" value="1"/>
</dbReference>
<comment type="similarity">
    <text evidence="1">Belongs to the TIM50 family.</text>
</comment>
<dbReference type="InterPro" id="IPR004274">
    <property type="entry name" value="FCP1_dom"/>
</dbReference>
<feature type="compositionally biased region" description="Polar residues" evidence="2">
    <location>
        <begin position="390"/>
        <end position="412"/>
    </location>
</feature>
<keyword evidence="1" id="KW-0809">Transit peptide</keyword>
<evidence type="ECO:0000313" key="5">
    <source>
        <dbReference type="Proteomes" id="UP000784294"/>
    </source>
</evidence>
<dbReference type="PROSITE" id="PS50969">
    <property type="entry name" value="FCP1"/>
    <property type="match status" value="1"/>
</dbReference>
<feature type="region of interest" description="Disordered" evidence="2">
    <location>
        <begin position="338"/>
        <end position="412"/>
    </location>
</feature>
<comment type="subcellular location">
    <subcellularLocation>
        <location evidence="1">Mitochondrion inner membrane</location>
        <topology evidence="1">Single-pass membrane protein</topology>
    </subcellularLocation>
</comment>
<dbReference type="EMBL" id="CAAALY010035081">
    <property type="protein sequence ID" value="VEL17976.1"/>
    <property type="molecule type" value="Genomic_DNA"/>
</dbReference>
<dbReference type="AlphaFoldDB" id="A0A3S5ADP5"/>
<feature type="region of interest" description="Disordered" evidence="2">
    <location>
        <begin position="257"/>
        <end position="301"/>
    </location>
</feature>
<reference evidence="4" key="1">
    <citation type="submission" date="2018-11" db="EMBL/GenBank/DDBJ databases">
        <authorList>
            <consortium name="Pathogen Informatics"/>
        </authorList>
    </citation>
    <scope>NUCLEOTIDE SEQUENCE</scope>
</reference>
<keyword evidence="5" id="KW-1185">Reference proteome</keyword>
<evidence type="ECO:0000313" key="4">
    <source>
        <dbReference type="EMBL" id="VEL17976.1"/>
    </source>
</evidence>
<feature type="compositionally biased region" description="Low complexity" evidence="2">
    <location>
        <begin position="365"/>
        <end position="389"/>
    </location>
</feature>
<keyword evidence="1" id="KW-0496">Mitochondrion</keyword>
<comment type="function">
    <text evidence="1">Essential component of the TIM23 complex, a complex that mediates the translocation of transit peptide-containing proteins across the mitochondrial inner membrane.</text>
</comment>
<protein>
    <recommendedName>
        <fullName evidence="1">Mitochondrial import inner membrane translocase subunit TIM50</fullName>
    </recommendedName>
</protein>
<dbReference type="InterPro" id="IPR050365">
    <property type="entry name" value="TIM50"/>
</dbReference>
<feature type="compositionally biased region" description="Polar residues" evidence="2">
    <location>
        <begin position="352"/>
        <end position="364"/>
    </location>
</feature>
<keyword evidence="1" id="KW-0811">Translocation</keyword>
<proteinExistence type="inferred from homology"/>
<accession>A0A3S5ADP5</accession>
<dbReference type="PANTHER" id="PTHR12210">
    <property type="entry name" value="DULLARD PROTEIN PHOSPHATASE"/>
    <property type="match status" value="1"/>
</dbReference>
<dbReference type="Pfam" id="PF03031">
    <property type="entry name" value="NIF"/>
    <property type="match status" value="1"/>
</dbReference>
<dbReference type="CDD" id="cd07521">
    <property type="entry name" value="HAD_FCP1-like"/>
    <property type="match status" value="1"/>
</dbReference>
<name>A0A3S5ADP5_9PLAT</name>
<gene>
    <name evidence="4" type="ORF">PXEA_LOCUS11416</name>
</gene>
<dbReference type="InterPro" id="IPR023214">
    <property type="entry name" value="HAD_sf"/>
</dbReference>
<dbReference type="Gene3D" id="3.40.50.1000">
    <property type="entry name" value="HAD superfamily/HAD-like"/>
    <property type="match status" value="1"/>
</dbReference>
<feature type="domain" description="FCP1 homology" evidence="3">
    <location>
        <begin position="1"/>
        <end position="104"/>
    </location>
</feature>
<dbReference type="GO" id="GO:0015031">
    <property type="term" value="P:protein transport"/>
    <property type="evidence" value="ECO:0007669"/>
    <property type="project" value="UniProtKB-KW"/>
</dbReference>
<evidence type="ECO:0000256" key="1">
    <source>
        <dbReference type="RuleBase" id="RU365079"/>
    </source>
</evidence>
<comment type="caution">
    <text evidence="4">The sequence shown here is derived from an EMBL/GenBank/DDBJ whole genome shotgun (WGS) entry which is preliminary data.</text>
</comment>
<feature type="compositionally biased region" description="Low complexity" evidence="2">
    <location>
        <begin position="266"/>
        <end position="279"/>
    </location>
</feature>
<dbReference type="SMART" id="SM00577">
    <property type="entry name" value="CPDc"/>
    <property type="match status" value="1"/>
</dbReference>
<feature type="compositionally biased region" description="Polar residues" evidence="2">
    <location>
        <begin position="280"/>
        <end position="297"/>
    </location>
</feature>
<comment type="subunit">
    <text evidence="1">Component of the TIM23 complex.</text>
</comment>
<organism evidence="4 5">
    <name type="scientific">Protopolystoma xenopodis</name>
    <dbReference type="NCBI Taxonomy" id="117903"/>
    <lineage>
        <taxon>Eukaryota</taxon>
        <taxon>Metazoa</taxon>
        <taxon>Spiralia</taxon>
        <taxon>Lophotrochozoa</taxon>
        <taxon>Platyhelminthes</taxon>
        <taxon>Monogenea</taxon>
        <taxon>Polyopisthocotylea</taxon>
        <taxon>Polystomatidea</taxon>
        <taxon>Polystomatidae</taxon>
        <taxon>Protopolystoma</taxon>
    </lineage>
</organism>
<dbReference type="OrthoDB" id="277011at2759"/>
<sequence>MIHLVSLLCITNYFYPKYADPVADFLDRWNVFRYRLFRESCVYHRGNYVKDLGQLGRRLDQVVILDNSPASYLFHVDNAVQVSSWFDDPTDRALLDLIPYFERLSRHHSVPEFLRANPPPLPAASVANTNLTTSGVGLLGGRLLTGAAFTAISGPSTSGLGSGVIASIQRPTVASPLSAPTITMGRITPVATSIISAPPLAAMTASSSHGKGQLVIVSSDSVPITSSDSPSNDVSPTKSNITPALILCPELRENPLCQSQHSHTNPSPTTSVPAAAPSTQSNGRNPTISASLSQATETNDKEHTFISSAPVGTATPLISASSSSDCFTSTSAVPLMNRSGAQRAGSIVSRRPISSNMRPMNTHPSGSSVNTHSSTTNTSTSASGSAGSTLPISAGTSPLVTKTRNNSSTGMTCASSINSMNAPVPSVTAVEMIPTTLSSPVSQIIASPIVPPVSVLPGRQPLRR</sequence>
<dbReference type="GO" id="GO:0005744">
    <property type="term" value="C:TIM23 mitochondrial import inner membrane translocase complex"/>
    <property type="evidence" value="ECO:0007669"/>
    <property type="project" value="UniProtKB-UniRule"/>
</dbReference>
<evidence type="ECO:0000259" key="3">
    <source>
        <dbReference type="PROSITE" id="PS50969"/>
    </source>
</evidence>
<keyword evidence="1" id="KW-0653">Protein transport</keyword>
<keyword evidence="1" id="KW-0813">Transport</keyword>